<comment type="caution">
    <text evidence="2">The sequence shown here is derived from an EMBL/GenBank/DDBJ whole genome shotgun (WGS) entry which is preliminary data.</text>
</comment>
<evidence type="ECO:0000313" key="3">
    <source>
        <dbReference type="Proteomes" id="UP001172155"/>
    </source>
</evidence>
<feature type="non-terminal residue" evidence="2">
    <location>
        <position position="88"/>
    </location>
</feature>
<organism evidence="2 3">
    <name type="scientific">Schizothecium vesticola</name>
    <dbReference type="NCBI Taxonomy" id="314040"/>
    <lineage>
        <taxon>Eukaryota</taxon>
        <taxon>Fungi</taxon>
        <taxon>Dikarya</taxon>
        <taxon>Ascomycota</taxon>
        <taxon>Pezizomycotina</taxon>
        <taxon>Sordariomycetes</taxon>
        <taxon>Sordariomycetidae</taxon>
        <taxon>Sordariales</taxon>
        <taxon>Schizotheciaceae</taxon>
        <taxon>Schizothecium</taxon>
    </lineage>
</organism>
<name>A0AA40F9N6_9PEZI</name>
<dbReference type="EMBL" id="JAUKUD010000001">
    <property type="protein sequence ID" value="KAK0753695.1"/>
    <property type="molecule type" value="Genomic_DNA"/>
</dbReference>
<protein>
    <submittedName>
        <fullName evidence="2">Uncharacterized protein</fullName>
    </submittedName>
</protein>
<dbReference type="Proteomes" id="UP001172155">
    <property type="component" value="Unassembled WGS sequence"/>
</dbReference>
<keyword evidence="3" id="KW-1185">Reference proteome</keyword>
<evidence type="ECO:0000313" key="2">
    <source>
        <dbReference type="EMBL" id="KAK0753695.1"/>
    </source>
</evidence>
<gene>
    <name evidence="2" type="ORF">B0T18DRAFT_286344</name>
</gene>
<accession>A0AA40F9N6</accession>
<proteinExistence type="predicted"/>
<sequence>MQCANEILSLFFLTIASMIRKAGGETTVLLVPRPTDMPKRDHTRAPRTMVNSVFRELAQEIVDVGMAHDITEAYTLIIPAFNHYGLLP</sequence>
<feature type="signal peptide" evidence="1">
    <location>
        <begin position="1"/>
        <end position="24"/>
    </location>
</feature>
<feature type="chain" id="PRO_5041284885" evidence="1">
    <location>
        <begin position="25"/>
        <end position="88"/>
    </location>
</feature>
<reference evidence="2" key="1">
    <citation type="submission" date="2023-06" db="EMBL/GenBank/DDBJ databases">
        <title>Genome-scale phylogeny and comparative genomics of the fungal order Sordariales.</title>
        <authorList>
            <consortium name="Lawrence Berkeley National Laboratory"/>
            <person name="Hensen N."/>
            <person name="Bonometti L."/>
            <person name="Westerberg I."/>
            <person name="Brannstrom I.O."/>
            <person name="Guillou S."/>
            <person name="Cros-Aarteil S."/>
            <person name="Calhoun S."/>
            <person name="Haridas S."/>
            <person name="Kuo A."/>
            <person name="Mondo S."/>
            <person name="Pangilinan J."/>
            <person name="Riley R."/>
            <person name="LaButti K."/>
            <person name="Andreopoulos B."/>
            <person name="Lipzen A."/>
            <person name="Chen C."/>
            <person name="Yanf M."/>
            <person name="Daum C."/>
            <person name="Ng V."/>
            <person name="Clum A."/>
            <person name="Steindorff A."/>
            <person name="Ohm R."/>
            <person name="Martin F."/>
            <person name="Silar P."/>
            <person name="Natvig D."/>
            <person name="Lalanne C."/>
            <person name="Gautier V."/>
            <person name="Ament-velasquez S.L."/>
            <person name="Kruys A."/>
            <person name="Hutchinson M.I."/>
            <person name="Powell A.J."/>
            <person name="Barry K."/>
            <person name="Miller A.N."/>
            <person name="Grigoriev I.V."/>
            <person name="Debuchy R."/>
            <person name="Gladieux P."/>
            <person name="Thoren M.H."/>
            <person name="Johannesson H."/>
        </authorList>
    </citation>
    <scope>NUCLEOTIDE SEQUENCE</scope>
    <source>
        <strain evidence="2">SMH3187-1</strain>
    </source>
</reference>
<evidence type="ECO:0000256" key="1">
    <source>
        <dbReference type="SAM" id="SignalP"/>
    </source>
</evidence>
<dbReference type="AlphaFoldDB" id="A0AA40F9N6"/>
<keyword evidence="1" id="KW-0732">Signal</keyword>